<comment type="similarity">
    <text evidence="2">Belongs to the ustYa family.</text>
</comment>
<sequence>MTSNFGLKMHDRPDYASEETESFLPSATPRKPRRCSSAVVGNILLCVALVLTVAVTIKQHFQLKRLGGSGSYSSGFETDFLLSRAVVELEEVAFTGGLLYHDNGTLYREIDETKPQYVGQPGPHIDKAWEDLMSALEVVIEGKEAEESEIQGKTIQEPDGNSYRLSLDVYHSLHCVNMARRAIDDDYYHRNGEGEKVNRLHVEHCLDYLRQTIQCSGDLTPLYYQYSEFRGRGFPVWGQKHTCRNFGRIHQWALSRHRDQEEGGPHHDH</sequence>
<dbReference type="Proteomes" id="UP000078397">
    <property type="component" value="Unassembled WGS sequence"/>
</dbReference>
<feature type="transmembrane region" description="Helical" evidence="3">
    <location>
        <begin position="38"/>
        <end position="57"/>
    </location>
</feature>
<gene>
    <name evidence="4" type="ORF">VFPPC_14065</name>
</gene>
<evidence type="ECO:0008006" key="6">
    <source>
        <dbReference type="Google" id="ProtNLM"/>
    </source>
</evidence>
<dbReference type="EMBL" id="LSBJ02000005">
    <property type="protein sequence ID" value="OAQ65413.1"/>
    <property type="molecule type" value="Genomic_DNA"/>
</dbReference>
<comment type="caution">
    <text evidence="4">The sequence shown here is derived from an EMBL/GenBank/DDBJ whole genome shotgun (WGS) entry which is preliminary data.</text>
</comment>
<organism evidence="4 5">
    <name type="scientific">Pochonia chlamydosporia 170</name>
    <dbReference type="NCBI Taxonomy" id="1380566"/>
    <lineage>
        <taxon>Eukaryota</taxon>
        <taxon>Fungi</taxon>
        <taxon>Dikarya</taxon>
        <taxon>Ascomycota</taxon>
        <taxon>Pezizomycotina</taxon>
        <taxon>Sordariomycetes</taxon>
        <taxon>Hypocreomycetidae</taxon>
        <taxon>Hypocreales</taxon>
        <taxon>Clavicipitaceae</taxon>
        <taxon>Pochonia</taxon>
    </lineage>
</organism>
<accession>A0A179FK50</accession>
<dbReference type="RefSeq" id="XP_018142727.1">
    <property type="nucleotide sequence ID" value="XM_018291836.1"/>
</dbReference>
<name>A0A179FK50_METCM</name>
<dbReference type="KEGG" id="pchm:VFPPC_14065"/>
<keyword evidence="5" id="KW-1185">Reference proteome</keyword>
<reference evidence="4 5" key="1">
    <citation type="journal article" date="2016" name="PLoS Pathog.">
        <title>Biosynthesis of antibiotic leucinostatins in bio-control fungus Purpureocillium lilacinum and their inhibition on phytophthora revealed by genome mining.</title>
        <authorList>
            <person name="Wang G."/>
            <person name="Liu Z."/>
            <person name="Lin R."/>
            <person name="Li E."/>
            <person name="Mao Z."/>
            <person name="Ling J."/>
            <person name="Yang Y."/>
            <person name="Yin W.B."/>
            <person name="Xie B."/>
        </authorList>
    </citation>
    <scope>NUCLEOTIDE SEQUENCE [LARGE SCALE GENOMIC DNA]</scope>
    <source>
        <strain evidence="4">170</strain>
    </source>
</reference>
<evidence type="ECO:0000256" key="2">
    <source>
        <dbReference type="ARBA" id="ARBA00035112"/>
    </source>
</evidence>
<dbReference type="PANTHER" id="PTHR33365">
    <property type="entry name" value="YALI0B05434P"/>
    <property type="match status" value="1"/>
</dbReference>
<keyword evidence="3" id="KW-0472">Membrane</keyword>
<comment type="pathway">
    <text evidence="1">Mycotoxin biosynthesis.</text>
</comment>
<protein>
    <recommendedName>
        <fullName evidence="6">Tat pathway signal sequence</fullName>
    </recommendedName>
</protein>
<dbReference type="OrthoDB" id="3687641at2759"/>
<evidence type="ECO:0000313" key="4">
    <source>
        <dbReference type="EMBL" id="OAQ65413.1"/>
    </source>
</evidence>
<dbReference type="AlphaFoldDB" id="A0A179FK50"/>
<dbReference type="PANTHER" id="PTHR33365:SF4">
    <property type="entry name" value="CYCLOCHLOROTINE BIOSYNTHESIS PROTEIN O"/>
    <property type="match status" value="1"/>
</dbReference>
<evidence type="ECO:0000256" key="1">
    <source>
        <dbReference type="ARBA" id="ARBA00004685"/>
    </source>
</evidence>
<evidence type="ECO:0000256" key="3">
    <source>
        <dbReference type="SAM" id="Phobius"/>
    </source>
</evidence>
<dbReference type="Pfam" id="PF11807">
    <property type="entry name" value="UstYa"/>
    <property type="match status" value="1"/>
</dbReference>
<dbReference type="GeneID" id="28855830"/>
<keyword evidence="3" id="KW-0812">Transmembrane</keyword>
<proteinExistence type="inferred from homology"/>
<dbReference type="InterPro" id="IPR021765">
    <property type="entry name" value="UstYa-like"/>
</dbReference>
<dbReference type="STRING" id="1380566.A0A179FK50"/>
<evidence type="ECO:0000313" key="5">
    <source>
        <dbReference type="Proteomes" id="UP000078397"/>
    </source>
</evidence>
<dbReference type="GO" id="GO:0043386">
    <property type="term" value="P:mycotoxin biosynthetic process"/>
    <property type="evidence" value="ECO:0007669"/>
    <property type="project" value="InterPro"/>
</dbReference>
<keyword evidence="3" id="KW-1133">Transmembrane helix</keyword>